<evidence type="ECO:0000259" key="1">
    <source>
        <dbReference type="Pfam" id="PF00586"/>
    </source>
</evidence>
<dbReference type="PIRSF" id="PIRSF005303">
    <property type="entry name" value="Thiam_monoph_kin"/>
    <property type="match status" value="1"/>
</dbReference>
<dbReference type="InterPro" id="IPR036676">
    <property type="entry name" value="PurM-like_C_sf"/>
</dbReference>
<dbReference type="Pfam" id="PF02769">
    <property type="entry name" value="AIRS_C"/>
    <property type="match status" value="1"/>
</dbReference>
<accession>A0A3B0RQX4</accession>
<dbReference type="NCBIfam" id="TIGR01379">
    <property type="entry name" value="thiL"/>
    <property type="match status" value="1"/>
</dbReference>
<dbReference type="GO" id="GO:0009228">
    <property type="term" value="P:thiamine biosynthetic process"/>
    <property type="evidence" value="ECO:0007669"/>
    <property type="project" value="InterPro"/>
</dbReference>
<dbReference type="InterPro" id="IPR010918">
    <property type="entry name" value="PurM-like_C_dom"/>
</dbReference>
<dbReference type="AlphaFoldDB" id="A0A3B0RQX4"/>
<dbReference type="SUPFAM" id="SSF55326">
    <property type="entry name" value="PurM N-terminal domain-like"/>
    <property type="match status" value="1"/>
</dbReference>
<evidence type="ECO:0000259" key="2">
    <source>
        <dbReference type="Pfam" id="PF02769"/>
    </source>
</evidence>
<dbReference type="HAMAP" id="MF_02128">
    <property type="entry name" value="TMP_kinase"/>
    <property type="match status" value="1"/>
</dbReference>
<dbReference type="CDD" id="cd02194">
    <property type="entry name" value="ThiL"/>
    <property type="match status" value="1"/>
</dbReference>
<dbReference type="PANTHER" id="PTHR30270:SF0">
    <property type="entry name" value="THIAMINE-MONOPHOSPHATE KINASE"/>
    <property type="match status" value="1"/>
</dbReference>
<sequence>MSSGEFDLIARYFAPLAGAGAPAYGLSDDAAILSPPAGYDLIFTKDALVAGVHFFPDDPAGLVAQKALRVNLSDLAAMGARPLGYLLALSLPKNMAGIEDWVAGFTSGLKKDQDEFDLSLFGGDTVSTSGPLTLSVTAIGTVPKGGALRRNGALAGEDIYVSGTLGDGALGLKCLKDNIDNPSLIKNYLLPTPRLALGQKLSGIASSALDISDGLAGDITHICALSGLGATIDAELIPVSDAAGKLLESFPAYNDLIWNGGDDYELLFTAPEHMADEIKDVSASLMLPLTKIGHMTEKPGIVILDDKGKNLLQGQRGYRHF</sequence>
<keyword evidence="3" id="KW-0418">Kinase</keyword>
<dbReference type="Gene3D" id="3.90.650.10">
    <property type="entry name" value="PurM-like C-terminal domain"/>
    <property type="match status" value="1"/>
</dbReference>
<evidence type="ECO:0000313" key="3">
    <source>
        <dbReference type="EMBL" id="VAV86943.1"/>
    </source>
</evidence>
<keyword evidence="3" id="KW-0808">Transferase</keyword>
<dbReference type="Gene3D" id="3.30.1330.10">
    <property type="entry name" value="PurM-like, N-terminal domain"/>
    <property type="match status" value="1"/>
</dbReference>
<dbReference type="PANTHER" id="PTHR30270">
    <property type="entry name" value="THIAMINE-MONOPHOSPHATE KINASE"/>
    <property type="match status" value="1"/>
</dbReference>
<organism evidence="3">
    <name type="scientific">hydrothermal vent metagenome</name>
    <dbReference type="NCBI Taxonomy" id="652676"/>
    <lineage>
        <taxon>unclassified sequences</taxon>
        <taxon>metagenomes</taxon>
        <taxon>ecological metagenomes</taxon>
    </lineage>
</organism>
<dbReference type="EC" id="2.7.4.16" evidence="3"/>
<reference evidence="3" key="1">
    <citation type="submission" date="2018-06" db="EMBL/GenBank/DDBJ databases">
        <authorList>
            <person name="Zhirakovskaya E."/>
        </authorList>
    </citation>
    <scope>NUCLEOTIDE SEQUENCE</scope>
</reference>
<proteinExistence type="inferred from homology"/>
<feature type="domain" description="PurM-like C-terminal" evidence="2">
    <location>
        <begin position="156"/>
        <end position="303"/>
    </location>
</feature>
<dbReference type="InterPro" id="IPR006283">
    <property type="entry name" value="ThiL-like"/>
</dbReference>
<dbReference type="Pfam" id="PF00586">
    <property type="entry name" value="AIRS"/>
    <property type="match status" value="1"/>
</dbReference>
<protein>
    <submittedName>
        <fullName evidence="3">Thiamine-monophosphate kinase</fullName>
        <ecNumber evidence="3">2.7.4.16</ecNumber>
    </submittedName>
</protein>
<dbReference type="InterPro" id="IPR016188">
    <property type="entry name" value="PurM-like_N"/>
</dbReference>
<dbReference type="EMBL" id="UOED01000017">
    <property type="protein sequence ID" value="VAV86943.1"/>
    <property type="molecule type" value="Genomic_DNA"/>
</dbReference>
<dbReference type="GO" id="GO:0009030">
    <property type="term" value="F:thiamine-phosphate kinase activity"/>
    <property type="evidence" value="ECO:0007669"/>
    <property type="project" value="UniProtKB-EC"/>
</dbReference>
<name>A0A3B0RQX4_9ZZZZ</name>
<gene>
    <name evidence="3" type="ORF">MNBD_ALPHA02-308</name>
</gene>
<dbReference type="SUPFAM" id="SSF56042">
    <property type="entry name" value="PurM C-terminal domain-like"/>
    <property type="match status" value="1"/>
</dbReference>
<feature type="domain" description="PurM-like N-terminal" evidence="1">
    <location>
        <begin position="28"/>
        <end position="142"/>
    </location>
</feature>
<dbReference type="InterPro" id="IPR036921">
    <property type="entry name" value="PurM-like_N_sf"/>
</dbReference>